<dbReference type="Proteomes" id="UP000593842">
    <property type="component" value="Chromosome"/>
</dbReference>
<proteinExistence type="predicted"/>
<dbReference type="Pfam" id="PF22397">
    <property type="entry name" value="NADAR-DarT1"/>
    <property type="match status" value="1"/>
</dbReference>
<dbReference type="AlphaFoldDB" id="A0A7I8DXG9"/>
<dbReference type="InterPro" id="IPR053913">
    <property type="entry name" value="NADAR-DarT1"/>
</dbReference>
<protein>
    <submittedName>
        <fullName evidence="1">Uncharacterized protein</fullName>
    </submittedName>
</protein>
<dbReference type="GeneID" id="70579462"/>
<sequence length="228" mass="26989">MASRPIFHTLPYYPFYEEIDVDFVYYSGFSKIQKQKSLNSLQSNYIFKFKNRKIIDISTKSTSDLGVKLSAFNLKVKYKNNYFFVECLFQGSKTFKNGGPYRDLLSKNPKDAKRDKRLKESGELIHFNYFDMIFPLEPKDYFYNWLYINSLYRNPGLAKRILEYDSFSDIEFNPKRSVNCQARAVAIFVGLSKSKKLEEAMKSKESFFKVVYGEKHHNKVEQLNIFKM</sequence>
<evidence type="ECO:0000313" key="1">
    <source>
        <dbReference type="EMBL" id="BCL57319.1"/>
    </source>
</evidence>
<reference evidence="2" key="1">
    <citation type="submission" date="2020-09" db="EMBL/GenBank/DDBJ databases">
        <title>Complete genome sequencing of Faecalibacillus intestinalis strain 14EGH31.</title>
        <authorList>
            <person name="Sakamoto M."/>
            <person name="Murakami T."/>
            <person name="Mori H."/>
        </authorList>
    </citation>
    <scope>NUCLEOTIDE SEQUENCE [LARGE SCALE GENOMIC DNA]</scope>
    <source>
        <strain evidence="2">14EGH31</strain>
    </source>
</reference>
<gene>
    <name evidence="1" type="ORF">Fi14EGH31_10310</name>
</gene>
<dbReference type="RefSeq" id="WP_117575920.1">
    <property type="nucleotide sequence ID" value="NZ_AP024085.1"/>
</dbReference>
<dbReference type="KEGG" id="fit:Fi14EGH31_10310"/>
<evidence type="ECO:0000313" key="2">
    <source>
        <dbReference type="Proteomes" id="UP000593842"/>
    </source>
</evidence>
<name>A0A7I8DXG9_9FIRM</name>
<organism evidence="1 2">
    <name type="scientific">Faecalibacillus intestinalis</name>
    <dbReference type="NCBI Taxonomy" id="1982626"/>
    <lineage>
        <taxon>Bacteria</taxon>
        <taxon>Bacillati</taxon>
        <taxon>Bacillota</taxon>
        <taxon>Erysipelotrichia</taxon>
        <taxon>Erysipelotrichales</taxon>
        <taxon>Coprobacillaceae</taxon>
        <taxon>Faecalibacillus</taxon>
    </lineage>
</organism>
<accession>A0A7I8DXG9</accession>
<dbReference type="EMBL" id="AP024085">
    <property type="protein sequence ID" value="BCL57319.1"/>
    <property type="molecule type" value="Genomic_DNA"/>
</dbReference>